<accession>A0A9W9CV88</accession>
<dbReference type="PANTHER" id="PTHR36448">
    <property type="entry name" value="BLR7373 PROTEIN"/>
    <property type="match status" value="1"/>
</dbReference>
<evidence type="ECO:0000313" key="3">
    <source>
        <dbReference type="Proteomes" id="UP001140453"/>
    </source>
</evidence>
<proteinExistence type="predicted"/>
<dbReference type="SUPFAM" id="SSF51182">
    <property type="entry name" value="RmlC-like cupins"/>
    <property type="match status" value="1"/>
</dbReference>
<organism evidence="2 3">
    <name type="scientific">Gnomoniopsis smithogilvyi</name>
    <dbReference type="NCBI Taxonomy" id="1191159"/>
    <lineage>
        <taxon>Eukaryota</taxon>
        <taxon>Fungi</taxon>
        <taxon>Dikarya</taxon>
        <taxon>Ascomycota</taxon>
        <taxon>Pezizomycotina</taxon>
        <taxon>Sordariomycetes</taxon>
        <taxon>Sordariomycetidae</taxon>
        <taxon>Diaporthales</taxon>
        <taxon>Gnomoniaceae</taxon>
        <taxon>Gnomoniopsis</taxon>
    </lineage>
</organism>
<dbReference type="Pfam" id="PF00190">
    <property type="entry name" value="Cupin_1"/>
    <property type="match status" value="1"/>
</dbReference>
<sequence length="183" mass="20290">MPFNTTVALLDTLCVTKHFIPAHGRLPNSSILNKPLLVYRSAFIKGDACAVESHLLSVGVVIPQWRYSMYSTTHFHSTSHEVLCVTSGRAKLCFGGEENPDRVTPIVQAGDVMIVPAGMAHRLLEDMSGTNGGFEMVGSYPKGYHWDMCYGLPEDDEKINSIKSLPWFQKDPIFDEYGPVLDV</sequence>
<dbReference type="InterPro" id="IPR006045">
    <property type="entry name" value="Cupin_1"/>
</dbReference>
<dbReference type="OrthoDB" id="2589563at2759"/>
<dbReference type="InterPro" id="IPR014500">
    <property type="entry name" value="UCP019307_cupin"/>
</dbReference>
<dbReference type="InterPro" id="IPR011051">
    <property type="entry name" value="RmlC_Cupin_sf"/>
</dbReference>
<name>A0A9W9CV88_9PEZI</name>
<dbReference type="InterPro" id="IPR047121">
    <property type="entry name" value="YjiB-like"/>
</dbReference>
<evidence type="ECO:0000313" key="2">
    <source>
        <dbReference type="EMBL" id="KAJ4389524.1"/>
    </source>
</evidence>
<dbReference type="Proteomes" id="UP001140453">
    <property type="component" value="Unassembled WGS sequence"/>
</dbReference>
<dbReference type="CDD" id="cd02219">
    <property type="entry name" value="cupin_YjlB-like"/>
    <property type="match status" value="1"/>
</dbReference>
<evidence type="ECO:0000259" key="1">
    <source>
        <dbReference type="Pfam" id="PF00190"/>
    </source>
</evidence>
<gene>
    <name evidence="2" type="ORF">N0V93_006994</name>
</gene>
<protein>
    <recommendedName>
        <fullName evidence="1">Cupin type-1 domain-containing protein</fullName>
    </recommendedName>
</protein>
<feature type="domain" description="Cupin type-1" evidence="1">
    <location>
        <begin position="73"/>
        <end position="121"/>
    </location>
</feature>
<reference evidence="2" key="1">
    <citation type="submission" date="2022-10" db="EMBL/GenBank/DDBJ databases">
        <title>Tapping the CABI collections for fungal endophytes: first genome assemblies for Collariella, Neodidymelliopsis, Ascochyta clinopodiicola, Didymella pomorum, Didymosphaeria variabile, Neocosmospora piperis and Neocucurbitaria cava.</title>
        <authorList>
            <person name="Hill R."/>
        </authorList>
    </citation>
    <scope>NUCLEOTIDE SEQUENCE</scope>
    <source>
        <strain evidence="2">IMI 355082</strain>
    </source>
</reference>
<comment type="caution">
    <text evidence="2">The sequence shown here is derived from an EMBL/GenBank/DDBJ whole genome shotgun (WGS) entry which is preliminary data.</text>
</comment>
<dbReference type="EMBL" id="JAPEVB010000004">
    <property type="protein sequence ID" value="KAJ4389524.1"/>
    <property type="molecule type" value="Genomic_DNA"/>
</dbReference>
<dbReference type="Gene3D" id="2.60.120.10">
    <property type="entry name" value="Jelly Rolls"/>
    <property type="match status" value="1"/>
</dbReference>
<dbReference type="PANTHER" id="PTHR36448:SF3">
    <property type="entry name" value="CUPIN TYPE-2 DOMAIN-CONTAINING PROTEIN"/>
    <property type="match status" value="1"/>
</dbReference>
<keyword evidence="3" id="KW-1185">Reference proteome</keyword>
<dbReference type="InterPro" id="IPR014710">
    <property type="entry name" value="RmlC-like_jellyroll"/>
</dbReference>
<dbReference type="PIRSF" id="PIRSF019307">
    <property type="entry name" value="UCP019307"/>
    <property type="match status" value="1"/>
</dbReference>
<dbReference type="AlphaFoldDB" id="A0A9W9CV88"/>